<name>A0A9P1DJZ0_9DINO</name>
<feature type="compositionally biased region" description="Acidic residues" evidence="1">
    <location>
        <begin position="962"/>
        <end position="985"/>
    </location>
</feature>
<organism evidence="3">
    <name type="scientific">Cladocopium goreaui</name>
    <dbReference type="NCBI Taxonomy" id="2562237"/>
    <lineage>
        <taxon>Eukaryota</taxon>
        <taxon>Sar</taxon>
        <taxon>Alveolata</taxon>
        <taxon>Dinophyceae</taxon>
        <taxon>Suessiales</taxon>
        <taxon>Symbiodiniaceae</taxon>
        <taxon>Cladocopium</taxon>
    </lineage>
</organism>
<keyword evidence="5" id="KW-0808">Transferase</keyword>
<dbReference type="EMBL" id="CAMXCT010004702">
    <property type="protein sequence ID" value="CAI4010023.1"/>
    <property type="molecule type" value="Genomic_DNA"/>
</dbReference>
<dbReference type="EMBL" id="CAMXCT020004702">
    <property type="protein sequence ID" value="CAL1163398.1"/>
    <property type="molecule type" value="Genomic_DNA"/>
</dbReference>
<reference evidence="4" key="2">
    <citation type="submission" date="2024-04" db="EMBL/GenBank/DDBJ databases">
        <authorList>
            <person name="Chen Y."/>
            <person name="Shah S."/>
            <person name="Dougan E. K."/>
            <person name="Thang M."/>
            <person name="Chan C."/>
        </authorList>
    </citation>
    <scope>NUCLEOTIDE SEQUENCE [LARGE SCALE GENOMIC DNA]</scope>
</reference>
<feature type="transmembrane region" description="Helical" evidence="2">
    <location>
        <begin position="563"/>
        <end position="589"/>
    </location>
</feature>
<dbReference type="PANTHER" id="PTHR46464:SF2">
    <property type="entry name" value="ANKYRIN AND ARMADILLO REPEAT-CONTAINING PROTEIN"/>
    <property type="match status" value="1"/>
</dbReference>
<feature type="transmembrane region" description="Helical" evidence="2">
    <location>
        <begin position="487"/>
        <end position="513"/>
    </location>
</feature>
<keyword evidence="2" id="KW-0812">Transmembrane</keyword>
<keyword evidence="5" id="KW-0829">Tyrosine-protein kinase</keyword>
<dbReference type="InterPro" id="IPR043379">
    <property type="entry name" value="ANKAR"/>
</dbReference>
<keyword evidence="2" id="KW-1133">Transmembrane helix</keyword>
<feature type="region of interest" description="Disordered" evidence="1">
    <location>
        <begin position="954"/>
        <end position="1015"/>
    </location>
</feature>
<dbReference type="GO" id="GO:0004713">
    <property type="term" value="F:protein tyrosine kinase activity"/>
    <property type="evidence" value="ECO:0007669"/>
    <property type="project" value="UniProtKB-KW"/>
</dbReference>
<gene>
    <name evidence="3" type="ORF">C1SCF055_LOCUS35340</name>
</gene>
<dbReference type="SUPFAM" id="SSF48371">
    <property type="entry name" value="ARM repeat"/>
    <property type="match status" value="1"/>
</dbReference>
<dbReference type="InterPro" id="IPR016024">
    <property type="entry name" value="ARM-type_fold"/>
</dbReference>
<protein>
    <submittedName>
        <fullName evidence="5">Non-specific protein-tyrosine kinase</fullName>
    </submittedName>
</protein>
<keyword evidence="2" id="KW-0472">Membrane</keyword>
<proteinExistence type="predicted"/>
<reference evidence="3" key="1">
    <citation type="submission" date="2022-10" db="EMBL/GenBank/DDBJ databases">
        <authorList>
            <person name="Chen Y."/>
            <person name="Dougan E. K."/>
            <person name="Chan C."/>
            <person name="Rhodes N."/>
            <person name="Thang M."/>
        </authorList>
    </citation>
    <scope>NUCLEOTIDE SEQUENCE</scope>
</reference>
<dbReference type="InterPro" id="IPR011989">
    <property type="entry name" value="ARM-like"/>
</dbReference>
<feature type="region of interest" description="Disordered" evidence="1">
    <location>
        <begin position="258"/>
        <end position="281"/>
    </location>
</feature>
<comment type="caution">
    <text evidence="3">The sequence shown here is derived from an EMBL/GenBank/DDBJ whole genome shotgun (WGS) entry which is preliminary data.</text>
</comment>
<evidence type="ECO:0000313" key="3">
    <source>
        <dbReference type="EMBL" id="CAI4010023.1"/>
    </source>
</evidence>
<evidence type="ECO:0000313" key="5">
    <source>
        <dbReference type="EMBL" id="CAL4797335.1"/>
    </source>
</evidence>
<accession>A0A9P1DJZ0</accession>
<evidence type="ECO:0000256" key="1">
    <source>
        <dbReference type="SAM" id="MobiDB-lite"/>
    </source>
</evidence>
<dbReference type="PANTHER" id="PTHR46464">
    <property type="entry name" value="ANK_REP_REGION DOMAIN-CONTAINING PROTEIN"/>
    <property type="match status" value="1"/>
</dbReference>
<dbReference type="OrthoDB" id="1683831at2759"/>
<keyword evidence="6" id="KW-1185">Reference proteome</keyword>
<sequence length="1522" mass="166926">MAASSAPPIPVKLLTLDLQSDNPRKRMEAGLAVAKQAALGSRNQVTLIDGGVVEPLVRQLKEGHGDERVEAATCLSRLAKNNPTGQFEIVVAGAVMPLRKQLMAQTALQRVSAATCISRLSEGNPETQRAFAVEGTVRPLLALLDAATMEERVHAAVALGHLATENPENQGRCMEAGAVEKLAELLKADDGYEQVVSDVSEAREVDVVLQIWNHTLSGRRRPAMPAPKKNPKFFFRSNVSTSVLNTDDADVDADATDAADAADAPDAPDPPDAPDSPDAAQDVLNWLNSNDSETKECHIKVAGADVMKAFFAAMSSSPWAVRNGEGRLHFELWIYDVTLLEASWSGFRNASVALLAVANLSITAAAEQASFMDPLAQLPTLLQSQLNASAELQAWLEENRIWEGHRCLFCESAKLDLGNYSALLQLGAAGQAAQQLLRGTLAQSEAEVLAENASAQGVALEEVSNALDNISSHLEASTHTWRATADWMPWAVGLLSSFVGVTALCSAIAACWVASQPSRLEVLGCVVNDAARDHAQISRVAWGGPETETGDLEDFRILRITSAAWYSAGLMTVAMLTGSALTTIFALVLQDLSTVNPGAVLNTQVSTSEPAFAEAVLMTCFAGQGFAWPSFSTEAVRVAQDIPSPVPFSNASSLLASLQQRGSPSVDLAGRFFQHTDESGLLPAALARSTASRKAENEEIPGMYGYAREINRLMLEDPPWSFTSLEQPSAACAVASQCRLVTTDAPSDALASRDLGGAVAVELFRVARQKERLWHRAVFDNQTFHQKLASELSAFDEVHTQLASLMDGSAQLLEALPRRLEALLDVFQTGRECLLAAVRGFQVARFQMLFPAPPRCRRAEAVICRAALPRHKAEMNELAGGFYRGDRVLCNGRPGMIFGKPARAACTRISVSVMYDDGTVSDERVVNLQPIEDLEGPVDPPEAEPAAPLSARALQSMAAPPEPEEPEEPEVDAGEEPPEPEEDLDTTQLQPGPPSRMAPTIQGIGRRAEPPEEFTPQVGAFRTTIERMTQGHLYFDWENLSNKDPIKFQSPALDLSQLFQHARRAFFQRELRYDNLGRRGNGTLYDTAKFCGGLWGEEKRGLGGIDALKSLGMLDTPREKLFDKAQEWVTEFLMSIFDTQCSHLVHQIGRWWLGGWWLIQITVETWNVQEKKGGDATKDARLALNPFVVGAWESRASLTMPKWESWVTRSPPHFRFYAGAPLVGSRGERYGTLCVADFTPRQFEADTENGNGRGIERVGVEESEQYALLTNFAHLVVEELERDKPTVEILNKTTANYVERCRVGGLPLKPMERETVFRQRSSGAGSTADTMRSIRTPVKIPLPAMPWREQSPAAQEFYIGDASDEDSQWPIMFANEKFWEALGQPHDFRGNFWDLCKTSTTTDLQFSLATGLGDTFEMDVQVQHKGLDLHVQLLPATSDRLAPSKCTAIPGWIPSQEFDPFSQSVQSRISVDKSGTEIVRDCKCFWFVIICYLVQVSFEETLQPNLRRHMWGGHMWWPYVAI</sequence>
<keyword evidence="5" id="KW-0418">Kinase</keyword>
<evidence type="ECO:0000256" key="2">
    <source>
        <dbReference type="SAM" id="Phobius"/>
    </source>
</evidence>
<evidence type="ECO:0000313" key="6">
    <source>
        <dbReference type="Proteomes" id="UP001152797"/>
    </source>
</evidence>
<dbReference type="Gene3D" id="1.25.10.10">
    <property type="entry name" value="Leucine-rich Repeat Variant"/>
    <property type="match status" value="1"/>
</dbReference>
<dbReference type="Proteomes" id="UP001152797">
    <property type="component" value="Unassembled WGS sequence"/>
</dbReference>
<dbReference type="EMBL" id="CAMXCT030004702">
    <property type="protein sequence ID" value="CAL4797335.1"/>
    <property type="molecule type" value="Genomic_DNA"/>
</dbReference>
<evidence type="ECO:0000313" key="4">
    <source>
        <dbReference type="EMBL" id="CAL1163398.1"/>
    </source>
</evidence>